<proteinExistence type="predicted"/>
<name>A0A0E9XJ37_ANGAN</name>
<reference evidence="1" key="1">
    <citation type="submission" date="2014-11" db="EMBL/GenBank/DDBJ databases">
        <authorList>
            <person name="Amaro Gonzalez C."/>
        </authorList>
    </citation>
    <scope>NUCLEOTIDE SEQUENCE</scope>
</reference>
<protein>
    <submittedName>
        <fullName evidence="1">Uncharacterized protein</fullName>
    </submittedName>
</protein>
<sequence>MLEVSSKILKYTDIQNRKFILYFESQFDCC</sequence>
<dbReference type="EMBL" id="GBXM01006131">
    <property type="protein sequence ID" value="JAI02447.1"/>
    <property type="molecule type" value="Transcribed_RNA"/>
</dbReference>
<organism evidence="1">
    <name type="scientific">Anguilla anguilla</name>
    <name type="common">European freshwater eel</name>
    <name type="synonym">Muraena anguilla</name>
    <dbReference type="NCBI Taxonomy" id="7936"/>
    <lineage>
        <taxon>Eukaryota</taxon>
        <taxon>Metazoa</taxon>
        <taxon>Chordata</taxon>
        <taxon>Craniata</taxon>
        <taxon>Vertebrata</taxon>
        <taxon>Euteleostomi</taxon>
        <taxon>Actinopterygii</taxon>
        <taxon>Neopterygii</taxon>
        <taxon>Teleostei</taxon>
        <taxon>Anguilliformes</taxon>
        <taxon>Anguillidae</taxon>
        <taxon>Anguilla</taxon>
    </lineage>
</organism>
<accession>A0A0E9XJ37</accession>
<dbReference type="AlphaFoldDB" id="A0A0E9XJ37"/>
<evidence type="ECO:0000313" key="1">
    <source>
        <dbReference type="EMBL" id="JAI02447.1"/>
    </source>
</evidence>
<reference evidence="1" key="2">
    <citation type="journal article" date="2015" name="Fish Shellfish Immunol.">
        <title>Early steps in the European eel (Anguilla anguilla)-Vibrio vulnificus interaction in the gills: Role of the RtxA13 toxin.</title>
        <authorList>
            <person name="Callol A."/>
            <person name="Pajuelo D."/>
            <person name="Ebbesson L."/>
            <person name="Teles M."/>
            <person name="MacKenzie S."/>
            <person name="Amaro C."/>
        </authorList>
    </citation>
    <scope>NUCLEOTIDE SEQUENCE</scope>
</reference>